<reference evidence="1 2" key="1">
    <citation type="submission" date="2015-01" db="EMBL/GenBank/DDBJ databases">
        <title>Draft genome of the acidophilic iron oxidizer Acidithrix ferrooxidans strain Py-F3.</title>
        <authorList>
            <person name="Poehlein A."/>
            <person name="Eisen S."/>
            <person name="Schloemann M."/>
            <person name="Johnson B.D."/>
            <person name="Daniel R."/>
            <person name="Muehling M."/>
        </authorList>
    </citation>
    <scope>NUCLEOTIDE SEQUENCE [LARGE SCALE GENOMIC DNA]</scope>
    <source>
        <strain evidence="1 2">Py-F3</strain>
    </source>
</reference>
<evidence type="ECO:0000313" key="2">
    <source>
        <dbReference type="Proteomes" id="UP000032360"/>
    </source>
</evidence>
<evidence type="ECO:0000313" key="1">
    <source>
        <dbReference type="EMBL" id="KJF16418.1"/>
    </source>
</evidence>
<comment type="caution">
    <text evidence="1">The sequence shown here is derived from an EMBL/GenBank/DDBJ whole genome shotgun (WGS) entry which is preliminary data.</text>
</comment>
<sequence length="30" mass="3319">MALLVKFFAVEWCGVELDLNEVSGDAHNPN</sequence>
<dbReference type="EMBL" id="JXYS01000083">
    <property type="protein sequence ID" value="KJF16418.1"/>
    <property type="molecule type" value="Genomic_DNA"/>
</dbReference>
<accession>A0A0D8HES4</accession>
<name>A0A0D8HES4_9ACTN</name>
<dbReference type="AlphaFoldDB" id="A0A0D8HES4"/>
<keyword evidence="2" id="KW-1185">Reference proteome</keyword>
<gene>
    <name evidence="1" type="ORF">AXFE_27000</name>
</gene>
<dbReference type="Proteomes" id="UP000032360">
    <property type="component" value="Unassembled WGS sequence"/>
</dbReference>
<organism evidence="1 2">
    <name type="scientific">Acidithrix ferrooxidans</name>
    <dbReference type="NCBI Taxonomy" id="1280514"/>
    <lineage>
        <taxon>Bacteria</taxon>
        <taxon>Bacillati</taxon>
        <taxon>Actinomycetota</taxon>
        <taxon>Acidimicrobiia</taxon>
        <taxon>Acidimicrobiales</taxon>
        <taxon>Acidimicrobiaceae</taxon>
        <taxon>Acidithrix</taxon>
    </lineage>
</organism>
<dbReference type="STRING" id="1280514.AXFE_27000"/>
<protein>
    <submittedName>
        <fullName evidence="1">Uncharacterized protein</fullName>
    </submittedName>
</protein>
<proteinExistence type="predicted"/>